<accession>A0A0A0JKS5</accession>
<organism evidence="2 3">
    <name type="scientific">Knoellia subterranea KCTC 19937</name>
    <dbReference type="NCBI Taxonomy" id="1385521"/>
    <lineage>
        <taxon>Bacteria</taxon>
        <taxon>Bacillati</taxon>
        <taxon>Actinomycetota</taxon>
        <taxon>Actinomycetes</taxon>
        <taxon>Micrococcales</taxon>
        <taxon>Intrasporangiaceae</taxon>
        <taxon>Knoellia</taxon>
    </lineage>
</organism>
<dbReference type="EMBL" id="AVPK01000013">
    <property type="protein sequence ID" value="KGN36251.1"/>
    <property type="molecule type" value="Genomic_DNA"/>
</dbReference>
<keyword evidence="1" id="KW-0472">Membrane</keyword>
<feature type="transmembrane region" description="Helical" evidence="1">
    <location>
        <begin position="107"/>
        <end position="126"/>
    </location>
</feature>
<feature type="transmembrane region" description="Helical" evidence="1">
    <location>
        <begin position="174"/>
        <end position="196"/>
    </location>
</feature>
<evidence type="ECO:0000313" key="3">
    <source>
        <dbReference type="Proteomes" id="UP000030011"/>
    </source>
</evidence>
<name>A0A0A0JKS5_9MICO</name>
<protein>
    <recommendedName>
        <fullName evidence="4">Copper resistance protein D domain-containing protein</fullName>
    </recommendedName>
</protein>
<evidence type="ECO:0008006" key="4">
    <source>
        <dbReference type="Google" id="ProtNLM"/>
    </source>
</evidence>
<proteinExistence type="predicted"/>
<evidence type="ECO:0000313" key="2">
    <source>
        <dbReference type="EMBL" id="KGN36251.1"/>
    </source>
</evidence>
<reference evidence="2 3" key="1">
    <citation type="submission" date="2013-08" db="EMBL/GenBank/DDBJ databases">
        <title>The genome sequence of Knoellia subterranea.</title>
        <authorList>
            <person name="Zhu W."/>
            <person name="Wang G."/>
        </authorList>
    </citation>
    <scope>NUCLEOTIDE SEQUENCE [LARGE SCALE GENOMIC DNA]</scope>
    <source>
        <strain evidence="2 3">KCTC 19937</strain>
    </source>
</reference>
<feature type="transmembrane region" description="Helical" evidence="1">
    <location>
        <begin position="34"/>
        <end position="52"/>
    </location>
</feature>
<comment type="caution">
    <text evidence="2">The sequence shown here is derived from an EMBL/GenBank/DDBJ whole genome shotgun (WGS) entry which is preliminary data.</text>
</comment>
<dbReference type="eggNOG" id="COG2963">
    <property type="taxonomic scope" value="Bacteria"/>
</dbReference>
<sequence length="202" mass="22025">MALDEGMTLASGPTVEGVSPRPWASAMRHVQRRWHALVTILWMLVLALSPVLRLDGVGHDVALAAHLLGMVVGFGAVLLVDWHGLVWLSGLRTFRDSLRVGEAAHPLVWMGLLLILVSGAFLGPDLGQPTTWIKQVAVLALVNNGVAVRRLGARLSLLKPRIHSLAELPERHRVAMIVSLTVSQIGWWTAAIVGYLETLSRR</sequence>
<keyword evidence="3" id="KW-1185">Reference proteome</keyword>
<dbReference type="STRING" id="1385521.N803_05160"/>
<keyword evidence="1" id="KW-0812">Transmembrane</keyword>
<evidence type="ECO:0000256" key="1">
    <source>
        <dbReference type="SAM" id="Phobius"/>
    </source>
</evidence>
<feature type="transmembrane region" description="Helical" evidence="1">
    <location>
        <begin position="64"/>
        <end position="86"/>
    </location>
</feature>
<dbReference type="AlphaFoldDB" id="A0A0A0JKS5"/>
<keyword evidence="1" id="KW-1133">Transmembrane helix</keyword>
<gene>
    <name evidence="2" type="ORF">N803_05160</name>
</gene>
<dbReference type="Proteomes" id="UP000030011">
    <property type="component" value="Unassembled WGS sequence"/>
</dbReference>